<keyword evidence="2" id="KW-1185">Reference proteome</keyword>
<dbReference type="Proteomes" id="UP001056120">
    <property type="component" value="Linkage Group LG08"/>
</dbReference>
<reference evidence="2" key="1">
    <citation type="journal article" date="2022" name="Mol. Ecol. Resour.">
        <title>The genomes of chicory, endive, great burdock and yacon provide insights into Asteraceae palaeo-polyploidization history and plant inulin production.</title>
        <authorList>
            <person name="Fan W."/>
            <person name="Wang S."/>
            <person name="Wang H."/>
            <person name="Wang A."/>
            <person name="Jiang F."/>
            <person name="Liu H."/>
            <person name="Zhao H."/>
            <person name="Xu D."/>
            <person name="Zhang Y."/>
        </authorList>
    </citation>
    <scope>NUCLEOTIDE SEQUENCE [LARGE SCALE GENOMIC DNA]</scope>
    <source>
        <strain evidence="2">cv. Yunnan</strain>
    </source>
</reference>
<evidence type="ECO:0000313" key="1">
    <source>
        <dbReference type="EMBL" id="KAI3808105.1"/>
    </source>
</evidence>
<accession>A0ACB9IKU7</accession>
<dbReference type="EMBL" id="CM042025">
    <property type="protein sequence ID" value="KAI3808105.1"/>
    <property type="molecule type" value="Genomic_DNA"/>
</dbReference>
<proteinExistence type="predicted"/>
<evidence type="ECO:0000313" key="2">
    <source>
        <dbReference type="Proteomes" id="UP001056120"/>
    </source>
</evidence>
<reference evidence="1 2" key="2">
    <citation type="journal article" date="2022" name="Mol. Ecol. Resour.">
        <title>The genomes of chicory, endive, great burdock and yacon provide insights into Asteraceae paleo-polyploidization history and plant inulin production.</title>
        <authorList>
            <person name="Fan W."/>
            <person name="Wang S."/>
            <person name="Wang H."/>
            <person name="Wang A."/>
            <person name="Jiang F."/>
            <person name="Liu H."/>
            <person name="Zhao H."/>
            <person name="Xu D."/>
            <person name="Zhang Y."/>
        </authorList>
    </citation>
    <scope>NUCLEOTIDE SEQUENCE [LARGE SCALE GENOMIC DNA]</scope>
    <source>
        <strain evidence="2">cv. Yunnan</strain>
        <tissue evidence="1">Leaves</tissue>
    </source>
</reference>
<gene>
    <name evidence="1" type="ORF">L1987_24048</name>
</gene>
<protein>
    <submittedName>
        <fullName evidence="1">Uncharacterized protein</fullName>
    </submittedName>
</protein>
<organism evidence="1 2">
    <name type="scientific">Smallanthus sonchifolius</name>
    <dbReference type="NCBI Taxonomy" id="185202"/>
    <lineage>
        <taxon>Eukaryota</taxon>
        <taxon>Viridiplantae</taxon>
        <taxon>Streptophyta</taxon>
        <taxon>Embryophyta</taxon>
        <taxon>Tracheophyta</taxon>
        <taxon>Spermatophyta</taxon>
        <taxon>Magnoliopsida</taxon>
        <taxon>eudicotyledons</taxon>
        <taxon>Gunneridae</taxon>
        <taxon>Pentapetalae</taxon>
        <taxon>asterids</taxon>
        <taxon>campanulids</taxon>
        <taxon>Asterales</taxon>
        <taxon>Asteraceae</taxon>
        <taxon>Asteroideae</taxon>
        <taxon>Heliantheae alliance</taxon>
        <taxon>Millerieae</taxon>
        <taxon>Smallanthus</taxon>
    </lineage>
</organism>
<sequence length="130" mass="14662">MDHSNRCLKDGGILKRVVEKEEQTGQPADLDEVKGTPSTTPERYNHHCHRSTSGIGLEIARQLAEAGAHVVMAVRNTDSAHKLVQKWQQELKKNFPWEVLNIDAMELDLGSFKSVARFANAWNQSLIWQA</sequence>
<name>A0ACB9IKU7_9ASTR</name>
<comment type="caution">
    <text evidence="1">The sequence shown here is derived from an EMBL/GenBank/DDBJ whole genome shotgun (WGS) entry which is preliminary data.</text>
</comment>